<evidence type="ECO:0000256" key="4">
    <source>
        <dbReference type="SAM" id="MobiDB-lite"/>
    </source>
</evidence>
<dbReference type="InterPro" id="IPR001173">
    <property type="entry name" value="Glyco_trans_2-like"/>
</dbReference>
<dbReference type="Gene3D" id="3.90.550.10">
    <property type="entry name" value="Spore Coat Polysaccharide Biosynthesis Protein SpsA, Chain A"/>
    <property type="match status" value="1"/>
</dbReference>
<keyword evidence="2" id="KW-0328">Glycosyltransferase</keyword>
<feature type="region of interest" description="Disordered" evidence="4">
    <location>
        <begin position="1"/>
        <end position="89"/>
    </location>
</feature>
<dbReference type="GO" id="GO:0016757">
    <property type="term" value="F:glycosyltransferase activity"/>
    <property type="evidence" value="ECO:0007669"/>
    <property type="project" value="UniProtKB-KW"/>
</dbReference>
<dbReference type="SUPFAM" id="SSF53448">
    <property type="entry name" value="Nucleotide-diphospho-sugar transferases"/>
    <property type="match status" value="1"/>
</dbReference>
<feature type="transmembrane region" description="Helical" evidence="5">
    <location>
        <begin position="458"/>
        <end position="475"/>
    </location>
</feature>
<accession>A0A511DCM3</accession>
<keyword evidence="5" id="KW-0472">Membrane</keyword>
<protein>
    <recommendedName>
        <fullName evidence="6">Glycosyltransferase 2-like domain-containing protein</fullName>
    </recommendedName>
</protein>
<name>A0A511DCM3_9PSEU</name>
<dbReference type="CDD" id="cd06423">
    <property type="entry name" value="CESA_like"/>
    <property type="match status" value="1"/>
</dbReference>
<evidence type="ECO:0000313" key="8">
    <source>
        <dbReference type="Proteomes" id="UP000321685"/>
    </source>
</evidence>
<keyword evidence="5" id="KW-1133">Transmembrane helix</keyword>
<keyword evidence="5" id="KW-0812">Transmembrane</keyword>
<reference evidence="7 8" key="1">
    <citation type="submission" date="2019-07" db="EMBL/GenBank/DDBJ databases">
        <title>Whole genome shotgun sequence of Pseudonocardia sulfidoxydans NBRC 16205.</title>
        <authorList>
            <person name="Hosoyama A."/>
            <person name="Uohara A."/>
            <person name="Ohji S."/>
            <person name="Ichikawa N."/>
        </authorList>
    </citation>
    <scope>NUCLEOTIDE SEQUENCE [LARGE SCALE GENOMIC DNA]</scope>
    <source>
        <strain evidence="7 8">NBRC 16205</strain>
    </source>
</reference>
<feature type="domain" description="Glycosyltransferase 2-like" evidence="6">
    <location>
        <begin position="179"/>
        <end position="338"/>
    </location>
</feature>
<evidence type="ECO:0000313" key="7">
    <source>
        <dbReference type="EMBL" id="GEL22549.1"/>
    </source>
</evidence>
<evidence type="ECO:0000256" key="2">
    <source>
        <dbReference type="ARBA" id="ARBA00022676"/>
    </source>
</evidence>
<keyword evidence="8" id="KW-1185">Reference proteome</keyword>
<dbReference type="PANTHER" id="PTHR43630">
    <property type="entry name" value="POLY-BETA-1,6-N-ACETYL-D-GLUCOSAMINE SYNTHASE"/>
    <property type="match status" value="1"/>
</dbReference>
<gene>
    <name evidence="7" type="ORF">PSU4_15030</name>
</gene>
<comment type="similarity">
    <text evidence="1">Belongs to the glycosyltransferase 2 family.</text>
</comment>
<keyword evidence="3" id="KW-0808">Transferase</keyword>
<dbReference type="InterPro" id="IPR029044">
    <property type="entry name" value="Nucleotide-diphossugar_trans"/>
</dbReference>
<evidence type="ECO:0000256" key="1">
    <source>
        <dbReference type="ARBA" id="ARBA00006739"/>
    </source>
</evidence>
<sequence>MEGVSSAAPGSDLLEETVRIPAQARRPESAGRHRAAGVRPSPAPRRRTAQPAVVVPEPGTGRHTAAAALDERVRPVPSPRRPETAPDPQTELLTTALPTTALPTTVPPAALFSPTVPLHPSPSRRTGRALVDRADPARRTVPPRPPAAEGSLRAALESLTRPIAVVRNRRRQPILVALLPAHNEQETLPDAIAGLRGQTSPPDRIVVVSDNSTDATPSIGRDLGVEVVETVDNSDKKAGALNQVLARLFPTLTDDDVVLVQDADSLLDPHFLEAALFYLRRGYGGVGGVFRGGEGGGFVGHLQRNEYARYARDVNRLNGRCLVITGTAALFKVGMLRQVVEARLDGRLPAGDGRGGVYDTTVLTEDNELTFALLHLGHRIISPVQCTLTTEVMESWRDLWKQRLRWKRGAVENCLQYGMTRVTWRYWGRQLFTMLGCLVSVAYLGTLLWAAVFGGLHIHPFWLAVSVVFVVERVVTVRYRGWRQMLLAATMYELILDYFLQACHVKAYWDSLTRKTKRWN</sequence>
<organism evidence="7 8">
    <name type="scientific">Pseudonocardia sulfidoxydans NBRC 16205</name>
    <dbReference type="NCBI Taxonomy" id="1223511"/>
    <lineage>
        <taxon>Bacteria</taxon>
        <taxon>Bacillati</taxon>
        <taxon>Actinomycetota</taxon>
        <taxon>Actinomycetes</taxon>
        <taxon>Pseudonocardiales</taxon>
        <taxon>Pseudonocardiaceae</taxon>
        <taxon>Pseudonocardia</taxon>
    </lineage>
</organism>
<dbReference type="EMBL" id="BJVJ01000010">
    <property type="protein sequence ID" value="GEL22549.1"/>
    <property type="molecule type" value="Genomic_DNA"/>
</dbReference>
<dbReference type="PANTHER" id="PTHR43630:SF1">
    <property type="entry name" value="POLY-BETA-1,6-N-ACETYL-D-GLUCOSAMINE SYNTHASE"/>
    <property type="match status" value="1"/>
</dbReference>
<evidence type="ECO:0000256" key="3">
    <source>
        <dbReference type="ARBA" id="ARBA00022679"/>
    </source>
</evidence>
<dbReference type="Pfam" id="PF00535">
    <property type="entry name" value="Glycos_transf_2"/>
    <property type="match status" value="1"/>
</dbReference>
<comment type="caution">
    <text evidence="7">The sequence shown here is derived from an EMBL/GenBank/DDBJ whole genome shotgun (WGS) entry which is preliminary data.</text>
</comment>
<proteinExistence type="inferred from homology"/>
<dbReference type="Proteomes" id="UP000321685">
    <property type="component" value="Unassembled WGS sequence"/>
</dbReference>
<dbReference type="AlphaFoldDB" id="A0A511DCM3"/>
<feature type="compositionally biased region" description="Basic and acidic residues" evidence="4">
    <location>
        <begin position="69"/>
        <end position="84"/>
    </location>
</feature>
<evidence type="ECO:0000259" key="6">
    <source>
        <dbReference type="Pfam" id="PF00535"/>
    </source>
</evidence>
<feature type="transmembrane region" description="Helical" evidence="5">
    <location>
        <begin position="431"/>
        <end position="452"/>
    </location>
</feature>
<evidence type="ECO:0000256" key="5">
    <source>
        <dbReference type="SAM" id="Phobius"/>
    </source>
</evidence>